<dbReference type="Gene3D" id="1.10.287.130">
    <property type="match status" value="1"/>
</dbReference>
<dbReference type="AlphaFoldDB" id="A0A2T0WMW8"/>
<gene>
    <name evidence="9" type="ORF">CLV74_109188</name>
</gene>
<proteinExistence type="predicted"/>
<keyword evidence="4" id="KW-0808">Transferase</keyword>
<dbReference type="CDD" id="cd16922">
    <property type="entry name" value="HATPase_EvgS-ArcB-TorS-like"/>
    <property type="match status" value="1"/>
</dbReference>
<dbReference type="CDD" id="cd00130">
    <property type="entry name" value="PAS"/>
    <property type="match status" value="1"/>
</dbReference>
<feature type="transmembrane region" description="Helical" evidence="6">
    <location>
        <begin position="303"/>
        <end position="326"/>
    </location>
</feature>
<dbReference type="Pfam" id="PF02518">
    <property type="entry name" value="HATPase_c"/>
    <property type="match status" value="1"/>
</dbReference>
<evidence type="ECO:0000256" key="2">
    <source>
        <dbReference type="ARBA" id="ARBA00012438"/>
    </source>
</evidence>
<dbReference type="EC" id="2.7.13.3" evidence="2"/>
<dbReference type="CDD" id="cd00082">
    <property type="entry name" value="HisKA"/>
    <property type="match status" value="1"/>
</dbReference>
<keyword evidence="5" id="KW-0418">Kinase</keyword>
<dbReference type="InterPro" id="IPR004358">
    <property type="entry name" value="Sig_transdc_His_kin-like_C"/>
</dbReference>
<evidence type="ECO:0000259" key="7">
    <source>
        <dbReference type="PROSITE" id="PS50109"/>
    </source>
</evidence>
<comment type="caution">
    <text evidence="9">The sequence shown here is derived from an EMBL/GenBank/DDBJ whole genome shotgun (WGS) entry which is preliminary data.</text>
</comment>
<keyword evidence="6" id="KW-0812">Transmembrane</keyword>
<reference evidence="9 10" key="1">
    <citation type="submission" date="2018-03" db="EMBL/GenBank/DDBJ databases">
        <title>Genomic Encyclopedia of Archaeal and Bacterial Type Strains, Phase II (KMG-II): from individual species to whole genera.</title>
        <authorList>
            <person name="Goeker M."/>
        </authorList>
    </citation>
    <scope>NUCLEOTIDE SEQUENCE [LARGE SCALE GENOMIC DNA]</scope>
    <source>
        <strain evidence="9 10">DSM 100212</strain>
    </source>
</reference>
<evidence type="ECO:0000313" key="9">
    <source>
        <dbReference type="EMBL" id="PRY87864.1"/>
    </source>
</evidence>
<dbReference type="Gene3D" id="3.30.450.20">
    <property type="entry name" value="PAS domain"/>
    <property type="match status" value="1"/>
</dbReference>
<feature type="domain" description="Histidine kinase" evidence="7">
    <location>
        <begin position="479"/>
        <end position="703"/>
    </location>
</feature>
<sequence>MIKPQGYNARQLTVYLTAAVLMIGGILALDLYLERSFTNSIRSQFRAEIDSEMEALHAWKERRRSEMAAIVSDPYLVDLTQKILLVPPDKESLVASDAQQRLREHFKSWFKNHLIQGISLIAKDGTSLASMRDINLGSQNLLTLQPETLEKAWNGQIVLSKLQPSDVVLQVLPSDFGDLTFFVLGPVFDEAGQVMAVFALRLSPYERLFAPIRQADSADGDDILGFDHFGHLVSLSPSGSILHSESNSPLMPMSVSGEDFNGYELADGTKKIGVWRWDAELGFGYLKQAPISVVMGYKTPLRLASLVLAVLLLTTLGSLYSTLWAMRMREREQEQLLHLVMHSTRDLNALVDENGRILRVNKASKSILGVPMEEAIGLDLSSMLKPHVRHQLLNFPGARVLRSLAEDTAEEHRCFLRRYQGPMLPCLVSVRSYRTVDARTEYLVIIHDYSGADAQEEELTSAVSQAEAAGRAKSAFLSMISHELRSPVASVSAALRFVEEHVKDIGGRKVLHSAQRSTGHLLSIIDDILDYSRLEAEQLSLSPEPMKLCDALRDVVDVLHWSADEAGVELITECDDTLPAIQADALRIRQVLINLIGNAVKFSARLDHKGEVRVSIKSHRRTDDMIEVALLVADNGIGIEEDQVAKMFAPFTQGKNEGRRAKGGAGLGLSIVARLVALMDGSIDVNSRKGVGTQIAVSFCFPISKETGRVVQLHTSAKGASASKLIG</sequence>
<dbReference type="PANTHER" id="PTHR43047">
    <property type="entry name" value="TWO-COMPONENT HISTIDINE PROTEIN KINASE"/>
    <property type="match status" value="1"/>
</dbReference>
<accession>A0A2T0WMW8</accession>
<dbReference type="EMBL" id="PVTQ01000009">
    <property type="protein sequence ID" value="PRY87864.1"/>
    <property type="molecule type" value="Genomic_DNA"/>
</dbReference>
<evidence type="ECO:0000256" key="4">
    <source>
        <dbReference type="ARBA" id="ARBA00022679"/>
    </source>
</evidence>
<dbReference type="Pfam" id="PF00512">
    <property type="entry name" value="HisKA"/>
    <property type="match status" value="1"/>
</dbReference>
<comment type="catalytic activity">
    <reaction evidence="1">
        <text>ATP + protein L-histidine = ADP + protein N-phospho-L-histidine.</text>
        <dbReference type="EC" id="2.7.13.3"/>
    </reaction>
</comment>
<dbReference type="Gene3D" id="3.30.565.10">
    <property type="entry name" value="Histidine kinase-like ATPase, C-terminal domain"/>
    <property type="match status" value="1"/>
</dbReference>
<dbReference type="SMART" id="SM00388">
    <property type="entry name" value="HisKA"/>
    <property type="match status" value="1"/>
</dbReference>
<dbReference type="NCBIfam" id="TIGR00229">
    <property type="entry name" value="sensory_box"/>
    <property type="match status" value="1"/>
</dbReference>
<name>A0A2T0WMW8_9RHOB</name>
<dbReference type="GO" id="GO:0000155">
    <property type="term" value="F:phosphorelay sensor kinase activity"/>
    <property type="evidence" value="ECO:0007669"/>
    <property type="project" value="InterPro"/>
</dbReference>
<evidence type="ECO:0000256" key="6">
    <source>
        <dbReference type="SAM" id="Phobius"/>
    </source>
</evidence>
<dbReference type="InterPro" id="IPR000014">
    <property type="entry name" value="PAS"/>
</dbReference>
<dbReference type="PANTHER" id="PTHR43047:SF64">
    <property type="entry name" value="HISTIDINE KINASE CONTAINING CHEY-HOMOLOGOUS RECEIVER DOMAIN AND PAS DOMAIN-RELATED"/>
    <property type="match status" value="1"/>
</dbReference>
<evidence type="ECO:0000256" key="3">
    <source>
        <dbReference type="ARBA" id="ARBA00022553"/>
    </source>
</evidence>
<evidence type="ECO:0000256" key="1">
    <source>
        <dbReference type="ARBA" id="ARBA00000085"/>
    </source>
</evidence>
<evidence type="ECO:0000259" key="8">
    <source>
        <dbReference type="PROSITE" id="PS50112"/>
    </source>
</evidence>
<dbReference type="PRINTS" id="PR00344">
    <property type="entry name" value="BCTRLSENSOR"/>
</dbReference>
<keyword evidence="6" id="KW-0472">Membrane</keyword>
<feature type="domain" description="PAS" evidence="8">
    <location>
        <begin position="333"/>
        <end position="408"/>
    </location>
</feature>
<dbReference type="SMART" id="SM00387">
    <property type="entry name" value="HATPase_c"/>
    <property type="match status" value="1"/>
</dbReference>
<dbReference type="Proteomes" id="UP000238392">
    <property type="component" value="Unassembled WGS sequence"/>
</dbReference>
<dbReference type="PROSITE" id="PS50109">
    <property type="entry name" value="HIS_KIN"/>
    <property type="match status" value="1"/>
</dbReference>
<dbReference type="InterPro" id="IPR013767">
    <property type="entry name" value="PAS_fold"/>
</dbReference>
<protein>
    <recommendedName>
        <fullName evidence="2">histidine kinase</fullName>
        <ecNumber evidence="2">2.7.13.3</ecNumber>
    </recommendedName>
</protein>
<dbReference type="OrthoDB" id="7179697at2"/>
<keyword evidence="10" id="KW-1185">Reference proteome</keyword>
<evidence type="ECO:0000313" key="10">
    <source>
        <dbReference type="Proteomes" id="UP000238392"/>
    </source>
</evidence>
<dbReference type="InterPro" id="IPR036890">
    <property type="entry name" value="HATPase_C_sf"/>
</dbReference>
<feature type="transmembrane region" description="Helical" evidence="6">
    <location>
        <begin position="12"/>
        <end position="33"/>
    </location>
</feature>
<dbReference type="InterPro" id="IPR003594">
    <property type="entry name" value="HATPase_dom"/>
</dbReference>
<dbReference type="SUPFAM" id="SSF47384">
    <property type="entry name" value="Homodimeric domain of signal transducing histidine kinase"/>
    <property type="match status" value="1"/>
</dbReference>
<dbReference type="InterPro" id="IPR005467">
    <property type="entry name" value="His_kinase_dom"/>
</dbReference>
<keyword evidence="3" id="KW-0597">Phosphoprotein</keyword>
<dbReference type="SUPFAM" id="SSF55874">
    <property type="entry name" value="ATPase domain of HSP90 chaperone/DNA topoisomerase II/histidine kinase"/>
    <property type="match status" value="1"/>
</dbReference>
<dbReference type="InterPro" id="IPR035965">
    <property type="entry name" value="PAS-like_dom_sf"/>
</dbReference>
<dbReference type="GO" id="GO:0006355">
    <property type="term" value="P:regulation of DNA-templated transcription"/>
    <property type="evidence" value="ECO:0007669"/>
    <property type="project" value="InterPro"/>
</dbReference>
<dbReference type="Pfam" id="PF00989">
    <property type="entry name" value="PAS"/>
    <property type="match status" value="1"/>
</dbReference>
<dbReference type="SUPFAM" id="SSF55785">
    <property type="entry name" value="PYP-like sensor domain (PAS domain)"/>
    <property type="match status" value="1"/>
</dbReference>
<keyword evidence="6" id="KW-1133">Transmembrane helix</keyword>
<dbReference type="InterPro" id="IPR003661">
    <property type="entry name" value="HisK_dim/P_dom"/>
</dbReference>
<dbReference type="PROSITE" id="PS50112">
    <property type="entry name" value="PAS"/>
    <property type="match status" value="1"/>
</dbReference>
<dbReference type="InterPro" id="IPR036097">
    <property type="entry name" value="HisK_dim/P_sf"/>
</dbReference>
<evidence type="ECO:0000256" key="5">
    <source>
        <dbReference type="ARBA" id="ARBA00022777"/>
    </source>
</evidence>
<organism evidence="9 10">
    <name type="scientific">Donghicola tyrosinivorans</name>
    <dbReference type="NCBI Taxonomy" id="1652492"/>
    <lineage>
        <taxon>Bacteria</taxon>
        <taxon>Pseudomonadati</taxon>
        <taxon>Pseudomonadota</taxon>
        <taxon>Alphaproteobacteria</taxon>
        <taxon>Rhodobacterales</taxon>
        <taxon>Roseobacteraceae</taxon>
        <taxon>Donghicola</taxon>
    </lineage>
</organism>